<keyword evidence="1" id="KW-1133">Transmembrane helix</keyword>
<keyword evidence="1" id="KW-0472">Membrane</keyword>
<evidence type="ECO:0000313" key="2">
    <source>
        <dbReference type="EMBL" id="MBB4915784.1"/>
    </source>
</evidence>
<comment type="caution">
    <text evidence="2">The sequence shown here is derived from an EMBL/GenBank/DDBJ whole genome shotgun (WGS) entry which is preliminary data.</text>
</comment>
<evidence type="ECO:0008006" key="4">
    <source>
        <dbReference type="Google" id="ProtNLM"/>
    </source>
</evidence>
<proteinExistence type="predicted"/>
<dbReference type="AlphaFoldDB" id="A0A7W7QLU8"/>
<accession>A0A7W7QLU8</accession>
<dbReference type="RefSeq" id="WP_312863649.1">
    <property type="nucleotide sequence ID" value="NZ_JACHJP010000002.1"/>
</dbReference>
<dbReference type="Pfam" id="PF10825">
    <property type="entry name" value="DUF2752"/>
    <property type="match status" value="1"/>
</dbReference>
<reference evidence="2 3" key="1">
    <citation type="submission" date="2020-08" db="EMBL/GenBank/DDBJ databases">
        <title>Genomic Encyclopedia of Type Strains, Phase III (KMG-III): the genomes of soil and plant-associated and newly described type strains.</title>
        <authorList>
            <person name="Whitman W."/>
        </authorList>
    </citation>
    <scope>NUCLEOTIDE SEQUENCE [LARGE SCALE GENOMIC DNA]</scope>
    <source>
        <strain evidence="2 3">CECT 8840</strain>
    </source>
</reference>
<feature type="transmembrane region" description="Helical" evidence="1">
    <location>
        <begin position="33"/>
        <end position="53"/>
    </location>
</feature>
<feature type="transmembrane region" description="Helical" evidence="1">
    <location>
        <begin position="129"/>
        <end position="148"/>
    </location>
</feature>
<dbReference type="EMBL" id="JACHJP010000002">
    <property type="protein sequence ID" value="MBB4915784.1"/>
    <property type="molecule type" value="Genomic_DNA"/>
</dbReference>
<gene>
    <name evidence="2" type="ORF">FHS44_002869</name>
</gene>
<feature type="transmembrane region" description="Helical" evidence="1">
    <location>
        <begin position="96"/>
        <end position="117"/>
    </location>
</feature>
<evidence type="ECO:0000313" key="3">
    <source>
        <dbReference type="Proteomes" id="UP000552644"/>
    </source>
</evidence>
<name>A0A7W7QLU8_9ACTN</name>
<dbReference type="InterPro" id="IPR021215">
    <property type="entry name" value="DUF2752"/>
</dbReference>
<protein>
    <recommendedName>
        <fullName evidence="4">DUF2752 domain-containing protein</fullName>
    </recommendedName>
</protein>
<dbReference type="Proteomes" id="UP000552644">
    <property type="component" value="Unassembled WGS sequence"/>
</dbReference>
<evidence type="ECO:0000256" key="1">
    <source>
        <dbReference type="SAM" id="Phobius"/>
    </source>
</evidence>
<keyword evidence="3" id="KW-1185">Reference proteome</keyword>
<organism evidence="2 3">
    <name type="scientific">Streptosporangium saharense</name>
    <dbReference type="NCBI Taxonomy" id="1706840"/>
    <lineage>
        <taxon>Bacteria</taxon>
        <taxon>Bacillati</taxon>
        <taxon>Actinomycetota</taxon>
        <taxon>Actinomycetes</taxon>
        <taxon>Streptosporangiales</taxon>
        <taxon>Streptosporangiaceae</taxon>
        <taxon>Streptosporangium</taxon>
    </lineage>
</organism>
<keyword evidence="1" id="KW-0812">Transmembrane</keyword>
<sequence>MTVVAGRRGADGPMVTGGAARAREPRVRRARAVLAPLAVAVAAGAGTLLVALVDPGEPGHYPTCPFLALTGLYCPGCGGLRAVHALTHGDPITALGFNPLVVVMIPVVVLLWGRWTLFSWQGRRDVGKAINPAYIWAFLGLMIVFWIVRNVPFGEFLAP</sequence>